<dbReference type="Proteomes" id="UP000186817">
    <property type="component" value="Unassembled WGS sequence"/>
</dbReference>
<comment type="caution">
    <text evidence="1">The sequence shown here is derived from an EMBL/GenBank/DDBJ whole genome shotgun (WGS) entry which is preliminary data.</text>
</comment>
<accession>A0A1Q9F5P6</accession>
<evidence type="ECO:0000313" key="1">
    <source>
        <dbReference type="EMBL" id="OLQ15024.1"/>
    </source>
</evidence>
<dbReference type="OrthoDB" id="429257at2759"/>
<dbReference type="EMBL" id="LSRX01000007">
    <property type="protein sequence ID" value="OLQ15024.1"/>
    <property type="molecule type" value="Genomic_DNA"/>
</dbReference>
<sequence>MMASSLARTEDRKRRPAQLPLPTELRQLKELKAFTDCTVVDLVSPLIVLHVRCLAGHPCHAPFVLQNATGREVAEVTHPTCESRKHCRQKAGTPARATADAVSRRELFINAAQVMGIAPPLGFYCRTASSNSTSTSSCSGMKAATGRAKALLEQTVAKALRLNIDCWTWSEALSTRLRKNDLPPKAGKGCCDKSESVTDLRKHSGLMPNIGSVKSSEAHPQSAVALHGKQLLDSLRHECPLRSTGTAGTAACHKGFLEGRGLQPHAHPQLFGKIHGQTADQYVNQKDDMHGDANGDLIYALGSSEVSALGMWTTLVYFELNAVHLHGRMLLWGCRAAEHCWSCLDYLEDYEANSVGVSAAGASALQSQMIFAQANAGDLSQTELRRLMTIGIQQTRCDKVQCADDEAAMVIYSTGVASWLAAQPGQAGLEWKFPEMGDPEEGCVGILAAGASGDARAASEKLGISTNGARSFFALESKSRGPYEIPRAAARNRQTADCYRLFYLRNQYKLSAVCMLYATSSCDLGKVLPNMDGGLRKAHAGLFIQRRQLRGSLAITVAIATGRQKCWRS</sequence>
<name>A0A1Q9F5P6_SYMMI</name>
<reference evidence="1 2" key="1">
    <citation type="submission" date="2016-02" db="EMBL/GenBank/DDBJ databases">
        <title>Genome analysis of coral dinoflagellate symbionts highlights evolutionary adaptations to a symbiotic lifestyle.</title>
        <authorList>
            <person name="Aranda M."/>
            <person name="Li Y."/>
            <person name="Liew Y.J."/>
            <person name="Baumgarten S."/>
            <person name="Simakov O."/>
            <person name="Wilson M."/>
            <person name="Piel J."/>
            <person name="Ashoor H."/>
            <person name="Bougouffa S."/>
            <person name="Bajic V.B."/>
            <person name="Ryu T."/>
            <person name="Ravasi T."/>
            <person name="Bayer T."/>
            <person name="Micklem G."/>
            <person name="Kim H."/>
            <person name="Bhak J."/>
            <person name="Lajeunesse T.C."/>
            <person name="Voolstra C.R."/>
        </authorList>
    </citation>
    <scope>NUCLEOTIDE SEQUENCE [LARGE SCALE GENOMIC DNA]</scope>
    <source>
        <strain evidence="1 2">CCMP2467</strain>
    </source>
</reference>
<evidence type="ECO:0000313" key="2">
    <source>
        <dbReference type="Proteomes" id="UP000186817"/>
    </source>
</evidence>
<gene>
    <name evidence="1" type="ORF">AK812_SmicGene780</name>
</gene>
<organism evidence="1 2">
    <name type="scientific">Symbiodinium microadriaticum</name>
    <name type="common">Dinoflagellate</name>
    <name type="synonym">Zooxanthella microadriatica</name>
    <dbReference type="NCBI Taxonomy" id="2951"/>
    <lineage>
        <taxon>Eukaryota</taxon>
        <taxon>Sar</taxon>
        <taxon>Alveolata</taxon>
        <taxon>Dinophyceae</taxon>
        <taxon>Suessiales</taxon>
        <taxon>Symbiodiniaceae</taxon>
        <taxon>Symbiodinium</taxon>
    </lineage>
</organism>
<keyword evidence="2" id="KW-1185">Reference proteome</keyword>
<protein>
    <submittedName>
        <fullName evidence="1">Uncharacterized protein</fullName>
    </submittedName>
</protein>
<dbReference type="AlphaFoldDB" id="A0A1Q9F5P6"/>
<proteinExistence type="predicted"/>